<keyword evidence="1" id="KW-1133">Transmembrane helix</keyword>
<keyword evidence="1" id="KW-0472">Membrane</keyword>
<dbReference type="AlphaFoldDB" id="A0A0W4ZLN0"/>
<organism evidence="2 3">
    <name type="scientific">Pneumocystis carinii (strain B80)</name>
    <name type="common">Rat pneumocystis pneumonia agent</name>
    <name type="synonym">Pneumocystis carinii f. sp. carinii</name>
    <dbReference type="NCBI Taxonomy" id="1408658"/>
    <lineage>
        <taxon>Eukaryota</taxon>
        <taxon>Fungi</taxon>
        <taxon>Dikarya</taxon>
        <taxon>Ascomycota</taxon>
        <taxon>Taphrinomycotina</taxon>
        <taxon>Pneumocystomycetes</taxon>
        <taxon>Pneumocystaceae</taxon>
        <taxon>Pneumocystis</taxon>
    </lineage>
</organism>
<comment type="caution">
    <text evidence="2">The sequence shown here is derived from an EMBL/GenBank/DDBJ whole genome shotgun (WGS) entry which is preliminary data.</text>
</comment>
<protein>
    <submittedName>
        <fullName evidence="2">Uncharacterized protein</fullName>
    </submittedName>
</protein>
<dbReference type="RefSeq" id="XP_018226480.1">
    <property type="nucleotide sequence ID" value="XM_018369831.1"/>
</dbReference>
<dbReference type="VEuPathDB" id="FungiDB:T552_01242"/>
<proteinExistence type="predicted"/>
<evidence type="ECO:0000313" key="2">
    <source>
        <dbReference type="EMBL" id="KTW29287.1"/>
    </source>
</evidence>
<dbReference type="EMBL" id="LFVZ01000005">
    <property type="protein sequence ID" value="KTW29287.1"/>
    <property type="molecule type" value="Genomic_DNA"/>
</dbReference>
<dbReference type="GeneID" id="28936033"/>
<keyword evidence="3" id="KW-1185">Reference proteome</keyword>
<reference evidence="3" key="1">
    <citation type="journal article" date="2016" name="Nat. Commun.">
        <title>Genome analysis of three Pneumocystis species reveals adaptation mechanisms to life exclusively in mammalian hosts.</title>
        <authorList>
            <person name="Ma L."/>
            <person name="Chen Z."/>
            <person name="Huang D.W."/>
            <person name="Kutty G."/>
            <person name="Ishihara M."/>
            <person name="Wang H."/>
            <person name="Abouelleil A."/>
            <person name="Bishop L."/>
            <person name="Davey E."/>
            <person name="Deng R."/>
            <person name="Deng X."/>
            <person name="Fan L."/>
            <person name="Fantoni G."/>
            <person name="Fitzgerald M."/>
            <person name="Gogineni E."/>
            <person name="Goldberg J.M."/>
            <person name="Handley G."/>
            <person name="Hu X."/>
            <person name="Huber C."/>
            <person name="Jiao X."/>
            <person name="Jones K."/>
            <person name="Levin J.Z."/>
            <person name="Liu Y."/>
            <person name="Macdonald P."/>
            <person name="Melnikov A."/>
            <person name="Raley C."/>
            <person name="Sassi M."/>
            <person name="Sherman B.T."/>
            <person name="Song X."/>
            <person name="Sykes S."/>
            <person name="Tran B."/>
            <person name="Walsh L."/>
            <person name="Xia Y."/>
            <person name="Yang J."/>
            <person name="Young S."/>
            <person name="Zeng Q."/>
            <person name="Zheng X."/>
            <person name="Stephens R."/>
            <person name="Nusbaum C."/>
            <person name="Birren B.W."/>
            <person name="Azadi P."/>
            <person name="Lempicki R.A."/>
            <person name="Cuomo C.A."/>
            <person name="Kovacs J.A."/>
        </authorList>
    </citation>
    <scope>NUCLEOTIDE SEQUENCE [LARGE SCALE GENOMIC DNA]</scope>
    <source>
        <strain evidence="3">B80</strain>
    </source>
</reference>
<feature type="transmembrane region" description="Helical" evidence="1">
    <location>
        <begin position="50"/>
        <end position="69"/>
    </location>
</feature>
<name>A0A0W4ZLN0_PNEC8</name>
<keyword evidence="1" id="KW-0812">Transmembrane</keyword>
<evidence type="ECO:0000313" key="3">
    <source>
        <dbReference type="Proteomes" id="UP000054454"/>
    </source>
</evidence>
<evidence type="ECO:0000256" key="1">
    <source>
        <dbReference type="SAM" id="Phobius"/>
    </source>
</evidence>
<dbReference type="OrthoDB" id="10324822at2759"/>
<dbReference type="Proteomes" id="UP000054454">
    <property type="component" value="Unassembled WGS sequence"/>
</dbReference>
<accession>A0A0W4ZLN0</accession>
<gene>
    <name evidence="2" type="ORF">T552_01242</name>
</gene>
<sequence length="124" mass="14455">MLYPYILRRSFIKNSKILEFSSKRILFVLKYLYLSKYLIGLSFKYRARRYVLIVINLIVLNVVFIRTIGPTPQLSKFCNTSTLSFECNNSGENGNQLNNHSCGSSIYEENDLKKHENTEETEIS</sequence>